<feature type="region of interest" description="Disordered" evidence="1">
    <location>
        <begin position="1"/>
        <end position="278"/>
    </location>
</feature>
<feature type="compositionally biased region" description="Polar residues" evidence="1">
    <location>
        <begin position="111"/>
        <end position="126"/>
    </location>
</feature>
<feature type="compositionally biased region" description="Basic and acidic residues" evidence="1">
    <location>
        <begin position="378"/>
        <end position="390"/>
    </location>
</feature>
<feature type="compositionally biased region" description="Basic and acidic residues" evidence="1">
    <location>
        <begin position="188"/>
        <end position="197"/>
    </location>
</feature>
<feature type="region of interest" description="Disordered" evidence="1">
    <location>
        <begin position="368"/>
        <end position="419"/>
    </location>
</feature>
<accession>A0A9W9QWP2</accession>
<feature type="compositionally biased region" description="Low complexity" evidence="1">
    <location>
        <begin position="36"/>
        <end position="49"/>
    </location>
</feature>
<evidence type="ECO:0000313" key="2">
    <source>
        <dbReference type="EMBL" id="KAJ5342458.1"/>
    </source>
</evidence>
<dbReference type="EMBL" id="JAPZBR010000008">
    <property type="protein sequence ID" value="KAJ5342458.1"/>
    <property type="molecule type" value="Genomic_DNA"/>
</dbReference>
<feature type="compositionally biased region" description="Pro residues" evidence="1">
    <location>
        <begin position="236"/>
        <end position="256"/>
    </location>
</feature>
<organism evidence="2 3">
    <name type="scientific">Penicillium brevicompactum</name>
    <dbReference type="NCBI Taxonomy" id="5074"/>
    <lineage>
        <taxon>Eukaryota</taxon>
        <taxon>Fungi</taxon>
        <taxon>Dikarya</taxon>
        <taxon>Ascomycota</taxon>
        <taxon>Pezizomycotina</taxon>
        <taxon>Eurotiomycetes</taxon>
        <taxon>Eurotiomycetidae</taxon>
        <taxon>Eurotiales</taxon>
        <taxon>Aspergillaceae</taxon>
        <taxon>Penicillium</taxon>
    </lineage>
</organism>
<gene>
    <name evidence="2" type="ORF">N7541_011582</name>
</gene>
<protein>
    <submittedName>
        <fullName evidence="2">Uncharacterized protein</fullName>
    </submittedName>
</protein>
<feature type="region of interest" description="Disordered" evidence="1">
    <location>
        <begin position="309"/>
        <end position="339"/>
    </location>
</feature>
<evidence type="ECO:0000313" key="3">
    <source>
        <dbReference type="Proteomes" id="UP001148299"/>
    </source>
</evidence>
<name>A0A9W9QWP2_PENBR</name>
<feature type="compositionally biased region" description="Polar residues" evidence="1">
    <location>
        <begin position="11"/>
        <end position="22"/>
    </location>
</feature>
<sequence length="722" mass="79441">MKRFKTVFRRPNTSDTPDTASSRRIWRRNTVKPRPETTTTETTESAETEVGSSSAQSKPATSTVSPVGDDNGDEVPDNTDTNTNHPTDATSGVSRSKFGTKRLKQLAACFRSSNSDGPITQPSQPEETGDAEGPREQPAGSPLSSNPFEEPRSPTDTRNVSGRTSHSRQSSGSNDTVNRYPPDTVPHLPEDRLRMSLDEDVPDWMWPGLMYIPEEGTRKYSDPFSDSKSSEYRQPVPDPRPPPPPPPPSDPTPGPSRRPHRSPESSRASEGPLQPIPEVESIDVADQIQPADEIASIDTVLAEAGSAETVLQQEPAHRIRRPRSGAFSAGSDYSVSSAQTQDPTSAITNFNHMAAQHGINVRIAYEATPSPQTLSPTSEKETETETERTGRHLVFGRLRSVRSNIETPQESQERTPKPKLRRIKTIANIFVSTPANPLTPMTSLNGRTIEELSRFGGHSYIVAKELGPCPLELPAFMVTGFMFLHRDGLGHADIFLEPGDMETAIRLYDGWAEQVFEGEKLQEEMDLTTRVVAMPPLGSKGKGKEVSVLSVGWALKAVLAGLANGILGSVRLYQTLQSLFAITIPERTGFKIPSHIKGVSSTVAIRVQLISLALLGLASEKQRDLICTTFGLLTYLLHPPRQSQPLTSRTDLRWPTTPPDQQKLACAFARLLLGPANRPRVRPGNETVEMELEEQRVATLLLDHWPNVHRQMQVWSQEVFVP</sequence>
<feature type="compositionally biased region" description="Polar residues" evidence="1">
    <location>
        <begin position="50"/>
        <end position="65"/>
    </location>
</feature>
<feature type="compositionally biased region" description="Low complexity" evidence="1">
    <location>
        <begin position="78"/>
        <end position="90"/>
    </location>
</feature>
<reference evidence="2" key="1">
    <citation type="submission" date="2022-12" db="EMBL/GenBank/DDBJ databases">
        <authorList>
            <person name="Petersen C."/>
        </authorList>
    </citation>
    <scope>NUCLEOTIDE SEQUENCE</scope>
    <source>
        <strain evidence="2">IBT 35675</strain>
    </source>
</reference>
<proteinExistence type="predicted"/>
<evidence type="ECO:0000256" key="1">
    <source>
        <dbReference type="SAM" id="MobiDB-lite"/>
    </source>
</evidence>
<comment type="caution">
    <text evidence="2">The sequence shown here is derived from an EMBL/GenBank/DDBJ whole genome shotgun (WGS) entry which is preliminary data.</text>
</comment>
<reference evidence="2" key="2">
    <citation type="journal article" date="2023" name="IMA Fungus">
        <title>Comparative genomic study of the Penicillium genus elucidates a diverse pangenome and 15 lateral gene transfer events.</title>
        <authorList>
            <person name="Petersen C."/>
            <person name="Sorensen T."/>
            <person name="Nielsen M.R."/>
            <person name="Sondergaard T.E."/>
            <person name="Sorensen J.L."/>
            <person name="Fitzpatrick D.A."/>
            <person name="Frisvad J.C."/>
            <person name="Nielsen K.L."/>
        </authorList>
    </citation>
    <scope>NUCLEOTIDE SEQUENCE</scope>
    <source>
        <strain evidence="2">IBT 35675</strain>
    </source>
</reference>
<keyword evidence="3" id="KW-1185">Reference proteome</keyword>
<dbReference type="Proteomes" id="UP001148299">
    <property type="component" value="Unassembled WGS sequence"/>
</dbReference>
<dbReference type="AlphaFoldDB" id="A0A9W9QWP2"/>
<feature type="compositionally biased region" description="Polar residues" evidence="1">
    <location>
        <begin position="156"/>
        <end position="177"/>
    </location>
</feature>
<feature type="compositionally biased region" description="Polar residues" evidence="1">
    <location>
        <begin position="401"/>
        <end position="410"/>
    </location>
</feature>